<evidence type="ECO:0000313" key="3">
    <source>
        <dbReference type="Proteomes" id="UP000219612"/>
    </source>
</evidence>
<dbReference type="EMBL" id="OBDY01000003">
    <property type="protein sequence ID" value="SNY28398.1"/>
    <property type="molecule type" value="Genomic_DNA"/>
</dbReference>
<name>A0A285GY56_9ACTN</name>
<dbReference type="AlphaFoldDB" id="A0A285GY56"/>
<sequence>MSEPFGALIGLFCLVFGLLFAVLLVVATRRRRRERDRLRTWAESNGWGYTERPAVDWGRHLPGANRRGIEYAFSTVLHGRRVTVAQYLVTDADGSSHHHVVTVAALHRPLPPAEISRRGRIARMLSGGESGTGHPGFDREFRLRTPAPPGWLTGALIDAHLRGQIPVPWLIDGTELIHHYPGRLELADVARHAAAISYLADFVDGTIRQ</sequence>
<organism evidence="2 3">
    <name type="scientific">Paractinoplanes atraurantiacus</name>
    <dbReference type="NCBI Taxonomy" id="1036182"/>
    <lineage>
        <taxon>Bacteria</taxon>
        <taxon>Bacillati</taxon>
        <taxon>Actinomycetota</taxon>
        <taxon>Actinomycetes</taxon>
        <taxon>Micromonosporales</taxon>
        <taxon>Micromonosporaceae</taxon>
        <taxon>Paractinoplanes</taxon>
    </lineage>
</organism>
<dbReference type="Proteomes" id="UP000219612">
    <property type="component" value="Unassembled WGS sequence"/>
</dbReference>
<dbReference type="OrthoDB" id="4543032at2"/>
<keyword evidence="1" id="KW-1133">Transmembrane helix</keyword>
<reference evidence="2 3" key="1">
    <citation type="submission" date="2017-09" db="EMBL/GenBank/DDBJ databases">
        <authorList>
            <person name="Ehlers B."/>
            <person name="Leendertz F.H."/>
        </authorList>
    </citation>
    <scope>NUCLEOTIDE SEQUENCE [LARGE SCALE GENOMIC DNA]</scope>
    <source>
        <strain evidence="2 3">CGMCC 4.6857</strain>
    </source>
</reference>
<protein>
    <submittedName>
        <fullName evidence="2">Uncharacterized protein</fullName>
    </submittedName>
</protein>
<dbReference type="RefSeq" id="WP_097319314.1">
    <property type="nucleotide sequence ID" value="NZ_OBDY01000003.1"/>
</dbReference>
<feature type="transmembrane region" description="Helical" evidence="1">
    <location>
        <begin position="6"/>
        <end position="27"/>
    </location>
</feature>
<keyword evidence="1" id="KW-0472">Membrane</keyword>
<keyword evidence="1" id="KW-0812">Transmembrane</keyword>
<keyword evidence="3" id="KW-1185">Reference proteome</keyword>
<evidence type="ECO:0000313" key="2">
    <source>
        <dbReference type="EMBL" id="SNY28398.1"/>
    </source>
</evidence>
<evidence type="ECO:0000256" key="1">
    <source>
        <dbReference type="SAM" id="Phobius"/>
    </source>
</evidence>
<accession>A0A285GY56</accession>
<proteinExistence type="predicted"/>
<gene>
    <name evidence="2" type="ORF">SAMN05421748_10375</name>
</gene>